<protein>
    <submittedName>
        <fullName evidence="11">Di-heme enzyme</fullName>
    </submittedName>
</protein>
<feature type="domain" description="Cytochrome c" evidence="10">
    <location>
        <begin position="214"/>
        <end position="366"/>
    </location>
</feature>
<dbReference type="PROSITE" id="PS51007">
    <property type="entry name" value="CYTC"/>
    <property type="match status" value="1"/>
</dbReference>
<dbReference type="EMBL" id="JAPCID010000046">
    <property type="protein sequence ID" value="MDA0140884.1"/>
    <property type="molecule type" value="Genomic_DNA"/>
</dbReference>
<evidence type="ECO:0000256" key="7">
    <source>
        <dbReference type="ARBA" id="ARBA00023004"/>
    </source>
</evidence>
<dbReference type="Pfam" id="PF21419">
    <property type="entry name" value="RoxA-like_Cyt-c"/>
    <property type="match status" value="1"/>
</dbReference>
<accession>A0ABT4RQP4</accession>
<dbReference type="InterPro" id="IPR004852">
    <property type="entry name" value="Di-haem_cyt_c_peroxidsae"/>
</dbReference>
<comment type="subcellular location">
    <subcellularLocation>
        <location evidence="1">Periplasm</location>
    </subcellularLocation>
</comment>
<organism evidence="11 12">
    <name type="scientific">Solirubrobacter deserti</name>
    <dbReference type="NCBI Taxonomy" id="2282478"/>
    <lineage>
        <taxon>Bacteria</taxon>
        <taxon>Bacillati</taxon>
        <taxon>Actinomycetota</taxon>
        <taxon>Thermoleophilia</taxon>
        <taxon>Solirubrobacterales</taxon>
        <taxon>Solirubrobacteraceae</taxon>
        <taxon>Solirubrobacter</taxon>
    </lineage>
</organism>
<dbReference type="Proteomes" id="UP001147700">
    <property type="component" value="Unassembled WGS sequence"/>
</dbReference>
<gene>
    <name evidence="11" type="ORF">OJ962_25535</name>
</gene>
<dbReference type="PIRSF" id="PIRSF000294">
    <property type="entry name" value="Cytochrome-c_peroxidase"/>
    <property type="match status" value="1"/>
</dbReference>
<keyword evidence="5" id="KW-0574">Periplasm</keyword>
<keyword evidence="3 8" id="KW-0479">Metal-binding</keyword>
<dbReference type="NCBIfam" id="TIGR04039">
    <property type="entry name" value="MXAN_0977_Heme2"/>
    <property type="match status" value="1"/>
</dbReference>
<dbReference type="PROSITE" id="PS51318">
    <property type="entry name" value="TAT"/>
    <property type="match status" value="1"/>
</dbReference>
<feature type="chain" id="PRO_5045092939" evidence="9">
    <location>
        <begin position="28"/>
        <end position="383"/>
    </location>
</feature>
<evidence type="ECO:0000256" key="9">
    <source>
        <dbReference type="SAM" id="SignalP"/>
    </source>
</evidence>
<evidence type="ECO:0000256" key="8">
    <source>
        <dbReference type="PROSITE-ProRule" id="PRU00433"/>
    </source>
</evidence>
<dbReference type="RefSeq" id="WP_202957011.1">
    <property type="nucleotide sequence ID" value="NZ_JAPCID010000046.1"/>
</dbReference>
<evidence type="ECO:0000313" key="11">
    <source>
        <dbReference type="EMBL" id="MDA0140884.1"/>
    </source>
</evidence>
<evidence type="ECO:0000259" key="10">
    <source>
        <dbReference type="PROSITE" id="PS51007"/>
    </source>
</evidence>
<feature type="signal peptide" evidence="9">
    <location>
        <begin position="1"/>
        <end position="27"/>
    </location>
</feature>
<evidence type="ECO:0000256" key="2">
    <source>
        <dbReference type="ARBA" id="ARBA00022617"/>
    </source>
</evidence>
<dbReference type="InterPro" id="IPR026259">
    <property type="entry name" value="MauG/Cytc_peroxidase"/>
</dbReference>
<evidence type="ECO:0000313" key="12">
    <source>
        <dbReference type="Proteomes" id="UP001147700"/>
    </source>
</evidence>
<proteinExistence type="predicted"/>
<dbReference type="Gene3D" id="1.10.760.10">
    <property type="entry name" value="Cytochrome c-like domain"/>
    <property type="match status" value="2"/>
</dbReference>
<evidence type="ECO:0000256" key="4">
    <source>
        <dbReference type="ARBA" id="ARBA00022729"/>
    </source>
</evidence>
<comment type="caution">
    <text evidence="11">The sequence shown here is derived from an EMBL/GenBank/DDBJ whole genome shotgun (WGS) entry which is preliminary data.</text>
</comment>
<evidence type="ECO:0000256" key="5">
    <source>
        <dbReference type="ARBA" id="ARBA00022764"/>
    </source>
</evidence>
<keyword evidence="12" id="KW-1185">Reference proteome</keyword>
<dbReference type="PANTHER" id="PTHR30600:SF14">
    <property type="entry name" value="CYTOCHROME C PEROXIDASE"/>
    <property type="match status" value="1"/>
</dbReference>
<keyword evidence="4 9" id="KW-0732">Signal</keyword>
<keyword evidence="2 8" id="KW-0349">Heme</keyword>
<dbReference type="InterPro" id="IPR006311">
    <property type="entry name" value="TAT_signal"/>
</dbReference>
<sequence length="383" mass="42222">MSAVRRRLLLLAGIAAASFVVHSMASASAPPQYRWELPKGFPKPNVPKNNPMSDAKVAVGRRLFYDVRLSGNGTQSCGSCHRQELAFTDGKGQAVGSTGQLHPRGAQSLINVVYNSTLTWANPALVSLERQMEVPLFSADPVEMGVTDANKDAVLRRITKDPWYRARFRRAFPGQQRPISWTTIIRSIAAFQRSLISADSRYDRYLQGKVKLTAAEKRGMELFMGERAECHHCHGSFIFNDQVTYQGSPAEKPLFHNTGLYNVAGTGAFPELNRGVFELTGEPKDMGAFKAPSLRNVEVTAPYMHDGSIPTLEAAVDHYANGGRLITDGPLAGDGRANPYKDPLISEIVLEPGDKADLVAFLKTLTDKRVLTDKRFSDPFRQE</sequence>
<name>A0ABT4RQP4_9ACTN</name>
<dbReference type="InterPro" id="IPR036909">
    <property type="entry name" value="Cyt_c-like_dom_sf"/>
</dbReference>
<dbReference type="InterPro" id="IPR051395">
    <property type="entry name" value="Cytochrome_c_Peroxidase/MauG"/>
</dbReference>
<dbReference type="InterPro" id="IPR009056">
    <property type="entry name" value="Cyt_c-like_dom"/>
</dbReference>
<keyword evidence="7 8" id="KW-0408">Iron</keyword>
<evidence type="ECO:0000256" key="6">
    <source>
        <dbReference type="ARBA" id="ARBA00023002"/>
    </source>
</evidence>
<dbReference type="SUPFAM" id="SSF46626">
    <property type="entry name" value="Cytochrome c"/>
    <property type="match status" value="2"/>
</dbReference>
<evidence type="ECO:0000256" key="1">
    <source>
        <dbReference type="ARBA" id="ARBA00004418"/>
    </source>
</evidence>
<keyword evidence="6" id="KW-0560">Oxidoreductase</keyword>
<dbReference type="Pfam" id="PF03150">
    <property type="entry name" value="CCP_MauG"/>
    <property type="match status" value="1"/>
</dbReference>
<dbReference type="PANTHER" id="PTHR30600">
    <property type="entry name" value="CYTOCHROME C PEROXIDASE-RELATED"/>
    <property type="match status" value="1"/>
</dbReference>
<dbReference type="InterPro" id="IPR023929">
    <property type="entry name" value="MbnH-like"/>
</dbReference>
<reference evidence="11" key="1">
    <citation type="submission" date="2022-10" db="EMBL/GenBank/DDBJ databases">
        <title>The WGS of Solirubrobacter sp. CPCC 204708.</title>
        <authorList>
            <person name="Jiang Z."/>
        </authorList>
    </citation>
    <scope>NUCLEOTIDE SEQUENCE</scope>
    <source>
        <strain evidence="11">CPCC 204708</strain>
    </source>
</reference>
<evidence type="ECO:0000256" key="3">
    <source>
        <dbReference type="ARBA" id="ARBA00022723"/>
    </source>
</evidence>